<dbReference type="EMBL" id="CP086718">
    <property type="protein sequence ID" value="WOO83521.1"/>
    <property type="molecule type" value="Genomic_DNA"/>
</dbReference>
<dbReference type="GeneID" id="87810214"/>
<evidence type="ECO:0000256" key="1">
    <source>
        <dbReference type="SAM" id="MobiDB-lite"/>
    </source>
</evidence>
<keyword evidence="3" id="KW-1185">Reference proteome</keyword>
<proteinExistence type="predicted"/>
<protein>
    <submittedName>
        <fullName evidence="2">Uncharacterized protein</fullName>
    </submittedName>
</protein>
<sequence>MQQLIHDQLAFRKTLSEAYLQSDARPSHTRPELEQVAELEELNVQSIDLVLSLTRSQTYMFESIQETGLVQSASVMIRVLLAIAQFLSEIPTNEQGYPSNTPGGSGWTWETKQKEVGYCTAALAQLGWAWADVGDVLEQVMLTMERLTPSPEVLAAYAAKTNPDGFDHVALQVQRDRERDAKAVSSAMTFWPPLSVPDIVADWSRTTSKSLSPPDNFDTRYTSAQNDAAAAASVKERIANALSSEQVAHLSDPTLATHSVSDPATNHFYAQGPYIPVSKSLRTPSAASDTTSPGQTGGTSAKGDNRPLILTPGMMWDLDMPPIDAAAEATGPGSSNRPSNLNSGPLGGHAVNPSMISTSGVGLSAEMESFLENLVKGGGFGAN</sequence>
<evidence type="ECO:0000313" key="3">
    <source>
        <dbReference type="Proteomes" id="UP000827549"/>
    </source>
</evidence>
<feature type="region of interest" description="Disordered" evidence="1">
    <location>
        <begin position="279"/>
        <end position="353"/>
    </location>
</feature>
<feature type="compositionally biased region" description="Polar residues" evidence="1">
    <location>
        <begin position="280"/>
        <end position="294"/>
    </location>
</feature>
<organism evidence="2 3">
    <name type="scientific">Vanrija pseudolonga</name>
    <dbReference type="NCBI Taxonomy" id="143232"/>
    <lineage>
        <taxon>Eukaryota</taxon>
        <taxon>Fungi</taxon>
        <taxon>Dikarya</taxon>
        <taxon>Basidiomycota</taxon>
        <taxon>Agaricomycotina</taxon>
        <taxon>Tremellomycetes</taxon>
        <taxon>Trichosporonales</taxon>
        <taxon>Trichosporonaceae</taxon>
        <taxon>Vanrija</taxon>
    </lineage>
</organism>
<evidence type="ECO:0000313" key="2">
    <source>
        <dbReference type="EMBL" id="WOO83521.1"/>
    </source>
</evidence>
<accession>A0AAF0YFB3</accession>
<name>A0AAF0YFB3_9TREE</name>
<dbReference type="AlphaFoldDB" id="A0AAF0YFB3"/>
<feature type="compositionally biased region" description="Polar residues" evidence="1">
    <location>
        <begin position="332"/>
        <end position="343"/>
    </location>
</feature>
<dbReference type="RefSeq" id="XP_062629547.1">
    <property type="nucleotide sequence ID" value="XM_062773563.1"/>
</dbReference>
<dbReference type="Proteomes" id="UP000827549">
    <property type="component" value="Chromosome 5"/>
</dbReference>
<gene>
    <name evidence="2" type="ORF">LOC62_05G007039</name>
</gene>
<reference evidence="2" key="1">
    <citation type="submission" date="2023-10" db="EMBL/GenBank/DDBJ databases">
        <authorList>
            <person name="Noh H."/>
        </authorList>
    </citation>
    <scope>NUCLEOTIDE SEQUENCE</scope>
    <source>
        <strain evidence="2">DUCC4014</strain>
    </source>
</reference>